<organism evidence="2 3">
    <name type="scientific">Caerostris extrusa</name>
    <name type="common">Bark spider</name>
    <name type="synonym">Caerostris bankana</name>
    <dbReference type="NCBI Taxonomy" id="172846"/>
    <lineage>
        <taxon>Eukaryota</taxon>
        <taxon>Metazoa</taxon>
        <taxon>Ecdysozoa</taxon>
        <taxon>Arthropoda</taxon>
        <taxon>Chelicerata</taxon>
        <taxon>Arachnida</taxon>
        <taxon>Araneae</taxon>
        <taxon>Araneomorphae</taxon>
        <taxon>Entelegynae</taxon>
        <taxon>Araneoidea</taxon>
        <taxon>Araneidae</taxon>
        <taxon>Caerostris</taxon>
    </lineage>
</organism>
<dbReference type="EMBL" id="BPLR01006529">
    <property type="protein sequence ID" value="GIY10475.1"/>
    <property type="molecule type" value="Genomic_DNA"/>
</dbReference>
<reference evidence="2 3" key="1">
    <citation type="submission" date="2021-06" db="EMBL/GenBank/DDBJ databases">
        <title>Caerostris extrusa draft genome.</title>
        <authorList>
            <person name="Kono N."/>
            <person name="Arakawa K."/>
        </authorList>
    </citation>
    <scope>NUCLEOTIDE SEQUENCE [LARGE SCALE GENOMIC DNA]</scope>
</reference>
<proteinExistence type="predicted"/>
<feature type="region of interest" description="Disordered" evidence="1">
    <location>
        <begin position="65"/>
        <end position="91"/>
    </location>
</feature>
<dbReference type="AlphaFoldDB" id="A0AAV4QQW1"/>
<name>A0AAV4QQW1_CAEEX</name>
<gene>
    <name evidence="2" type="ORF">CEXT_324201</name>
</gene>
<evidence type="ECO:0000256" key="1">
    <source>
        <dbReference type="SAM" id="MobiDB-lite"/>
    </source>
</evidence>
<evidence type="ECO:0000313" key="2">
    <source>
        <dbReference type="EMBL" id="GIY10475.1"/>
    </source>
</evidence>
<dbReference type="Proteomes" id="UP001054945">
    <property type="component" value="Unassembled WGS sequence"/>
</dbReference>
<accession>A0AAV4QQW1</accession>
<evidence type="ECO:0000313" key="3">
    <source>
        <dbReference type="Proteomes" id="UP001054945"/>
    </source>
</evidence>
<sequence>MGNLGCVGICQIYRATLNDVQRTHGFTVSPSHPYHSPAEAPPGVVRPGVLRGRHRAAGVRNVVQRPGRVLEEGGAEPVGGEGAPPTGHPAG</sequence>
<protein>
    <submittedName>
        <fullName evidence="2">Uncharacterized protein</fullName>
    </submittedName>
</protein>
<comment type="caution">
    <text evidence="2">The sequence shown here is derived from an EMBL/GenBank/DDBJ whole genome shotgun (WGS) entry which is preliminary data.</text>
</comment>
<keyword evidence="3" id="KW-1185">Reference proteome</keyword>